<organism evidence="1 2">
    <name type="scientific">Clonostachys solani</name>
    <dbReference type="NCBI Taxonomy" id="160281"/>
    <lineage>
        <taxon>Eukaryota</taxon>
        <taxon>Fungi</taxon>
        <taxon>Dikarya</taxon>
        <taxon>Ascomycota</taxon>
        <taxon>Pezizomycotina</taxon>
        <taxon>Sordariomycetes</taxon>
        <taxon>Hypocreomycetidae</taxon>
        <taxon>Hypocreales</taxon>
        <taxon>Bionectriaceae</taxon>
        <taxon>Clonostachys</taxon>
    </lineage>
</organism>
<dbReference type="Proteomes" id="UP000775872">
    <property type="component" value="Unassembled WGS sequence"/>
</dbReference>
<comment type="caution">
    <text evidence="1">The sequence shown here is derived from an EMBL/GenBank/DDBJ whole genome shotgun (WGS) entry which is preliminary data.</text>
</comment>
<dbReference type="AlphaFoldDB" id="A0A9N9VYJ4"/>
<evidence type="ECO:0000313" key="1">
    <source>
        <dbReference type="EMBL" id="CAH0037798.1"/>
    </source>
</evidence>
<dbReference type="OrthoDB" id="10289821at2759"/>
<sequence length="76" mass="8387">MDRTNRGGWLLGEEKASRAELMLGGADEEAPTTSTSRAAIKTTTIGNDGVRYCQGQYPYVMGYMRWHMLEQARGGS</sequence>
<protein>
    <submittedName>
        <fullName evidence="1">Uncharacterized protein</fullName>
    </submittedName>
</protein>
<dbReference type="EMBL" id="CABFOC020000002">
    <property type="protein sequence ID" value="CAH0037798.1"/>
    <property type="molecule type" value="Genomic_DNA"/>
</dbReference>
<gene>
    <name evidence="1" type="ORF">CSOL1703_00003007</name>
</gene>
<reference evidence="2" key="1">
    <citation type="submission" date="2019-06" db="EMBL/GenBank/DDBJ databases">
        <authorList>
            <person name="Broberg M."/>
        </authorList>
    </citation>
    <scope>NUCLEOTIDE SEQUENCE [LARGE SCALE GENOMIC DNA]</scope>
</reference>
<keyword evidence="2" id="KW-1185">Reference proteome</keyword>
<accession>A0A9N9VYJ4</accession>
<name>A0A9N9VYJ4_9HYPO</name>
<proteinExistence type="predicted"/>
<evidence type="ECO:0000313" key="2">
    <source>
        <dbReference type="Proteomes" id="UP000775872"/>
    </source>
</evidence>
<reference evidence="1 2" key="2">
    <citation type="submission" date="2021-10" db="EMBL/GenBank/DDBJ databases">
        <authorList>
            <person name="Piombo E."/>
        </authorList>
    </citation>
    <scope>NUCLEOTIDE SEQUENCE [LARGE SCALE GENOMIC DNA]</scope>
</reference>